<evidence type="ECO:0000313" key="2">
    <source>
        <dbReference type="Proteomes" id="UP001153331"/>
    </source>
</evidence>
<organism evidence="1 2">
    <name type="scientific">Boeremia exigua</name>
    <dbReference type="NCBI Taxonomy" id="749465"/>
    <lineage>
        <taxon>Eukaryota</taxon>
        <taxon>Fungi</taxon>
        <taxon>Dikarya</taxon>
        <taxon>Ascomycota</taxon>
        <taxon>Pezizomycotina</taxon>
        <taxon>Dothideomycetes</taxon>
        <taxon>Pleosporomycetidae</taxon>
        <taxon>Pleosporales</taxon>
        <taxon>Pleosporineae</taxon>
        <taxon>Didymellaceae</taxon>
        <taxon>Boeremia</taxon>
    </lineage>
</organism>
<dbReference type="Proteomes" id="UP001153331">
    <property type="component" value="Unassembled WGS sequence"/>
</dbReference>
<evidence type="ECO:0000313" key="1">
    <source>
        <dbReference type="EMBL" id="KAJ8106877.1"/>
    </source>
</evidence>
<dbReference type="EMBL" id="JAPHNI010001056">
    <property type="protein sequence ID" value="KAJ8106877.1"/>
    <property type="molecule type" value="Genomic_DNA"/>
</dbReference>
<accession>A0ACC2HUW8</accession>
<proteinExistence type="predicted"/>
<reference evidence="1" key="1">
    <citation type="submission" date="2022-11" db="EMBL/GenBank/DDBJ databases">
        <title>Genome Sequence of Boeremia exigua.</title>
        <authorList>
            <person name="Buettner E."/>
        </authorList>
    </citation>
    <scope>NUCLEOTIDE SEQUENCE</scope>
    <source>
        <strain evidence="1">CU02</strain>
    </source>
</reference>
<keyword evidence="2" id="KW-1185">Reference proteome</keyword>
<sequence>MQVLSTTLPPGLDRHMVTTQSLICQNENCYRVYGASSLITGTHGSWAIHRNCTTSRGKYRLLTELSTLRALKTDAARLVAATPIGA</sequence>
<comment type="caution">
    <text evidence="1">The sequence shown here is derived from an EMBL/GenBank/DDBJ whole genome shotgun (WGS) entry which is preliminary data.</text>
</comment>
<name>A0ACC2HUW8_9PLEO</name>
<protein>
    <submittedName>
        <fullName evidence="1">Uncharacterized protein</fullName>
    </submittedName>
</protein>
<gene>
    <name evidence="1" type="ORF">OPT61_g9252</name>
</gene>